<protein>
    <submittedName>
        <fullName evidence="2">Uncharacterized protein</fullName>
    </submittedName>
</protein>
<name>A0AAU9NR66_9ASTR</name>
<sequence length="79" mass="9151">MFVTTASLDRAATWSKSEKSRRILVRQKEGKTKERRGRKKENREEKRGRRGIRFGLFRADPRSHSSLTGDQGNIIVQPP</sequence>
<feature type="region of interest" description="Disordered" evidence="1">
    <location>
        <begin position="1"/>
        <end position="79"/>
    </location>
</feature>
<comment type="caution">
    <text evidence="2">The sequence shown here is derived from an EMBL/GenBank/DDBJ whole genome shotgun (WGS) entry which is preliminary data.</text>
</comment>
<evidence type="ECO:0000256" key="1">
    <source>
        <dbReference type="SAM" id="MobiDB-lite"/>
    </source>
</evidence>
<reference evidence="2 3" key="1">
    <citation type="submission" date="2022-01" db="EMBL/GenBank/DDBJ databases">
        <authorList>
            <person name="Xiong W."/>
            <person name="Schranz E."/>
        </authorList>
    </citation>
    <scope>NUCLEOTIDE SEQUENCE [LARGE SCALE GENOMIC DNA]</scope>
</reference>
<dbReference type="EMBL" id="CAKMRJ010005412">
    <property type="protein sequence ID" value="CAH1440377.1"/>
    <property type="molecule type" value="Genomic_DNA"/>
</dbReference>
<gene>
    <name evidence="2" type="ORF">LVIROSA_LOCUS26517</name>
</gene>
<proteinExistence type="predicted"/>
<dbReference type="Proteomes" id="UP001157418">
    <property type="component" value="Unassembled WGS sequence"/>
</dbReference>
<accession>A0AAU9NR66</accession>
<evidence type="ECO:0000313" key="3">
    <source>
        <dbReference type="Proteomes" id="UP001157418"/>
    </source>
</evidence>
<evidence type="ECO:0000313" key="2">
    <source>
        <dbReference type="EMBL" id="CAH1440377.1"/>
    </source>
</evidence>
<organism evidence="2 3">
    <name type="scientific">Lactuca virosa</name>
    <dbReference type="NCBI Taxonomy" id="75947"/>
    <lineage>
        <taxon>Eukaryota</taxon>
        <taxon>Viridiplantae</taxon>
        <taxon>Streptophyta</taxon>
        <taxon>Embryophyta</taxon>
        <taxon>Tracheophyta</taxon>
        <taxon>Spermatophyta</taxon>
        <taxon>Magnoliopsida</taxon>
        <taxon>eudicotyledons</taxon>
        <taxon>Gunneridae</taxon>
        <taxon>Pentapetalae</taxon>
        <taxon>asterids</taxon>
        <taxon>campanulids</taxon>
        <taxon>Asterales</taxon>
        <taxon>Asteraceae</taxon>
        <taxon>Cichorioideae</taxon>
        <taxon>Cichorieae</taxon>
        <taxon>Lactucinae</taxon>
        <taxon>Lactuca</taxon>
    </lineage>
</organism>
<dbReference type="AlphaFoldDB" id="A0AAU9NR66"/>
<feature type="compositionally biased region" description="Basic and acidic residues" evidence="1">
    <location>
        <begin position="16"/>
        <end position="32"/>
    </location>
</feature>
<keyword evidence="3" id="KW-1185">Reference proteome</keyword>